<dbReference type="AlphaFoldDB" id="A0A645IW40"/>
<evidence type="ECO:0000313" key="1">
    <source>
        <dbReference type="EMBL" id="MPN51403.1"/>
    </source>
</evidence>
<gene>
    <name evidence="1" type="ORF">SDC9_199048</name>
</gene>
<protein>
    <submittedName>
        <fullName evidence="1">Uncharacterized protein</fullName>
    </submittedName>
</protein>
<organism evidence="1">
    <name type="scientific">bioreactor metagenome</name>
    <dbReference type="NCBI Taxonomy" id="1076179"/>
    <lineage>
        <taxon>unclassified sequences</taxon>
        <taxon>metagenomes</taxon>
        <taxon>ecological metagenomes</taxon>
    </lineage>
</organism>
<comment type="caution">
    <text evidence="1">The sequence shown here is derived from an EMBL/GenBank/DDBJ whole genome shotgun (WGS) entry which is preliminary data.</text>
</comment>
<sequence>MMQFVYRNKLYLMGRIGTVASHLRELSSQYKTVKEYLESKTRYL</sequence>
<name>A0A645IW40_9ZZZZ</name>
<accession>A0A645IW40</accession>
<dbReference type="EMBL" id="VSSQ01116484">
    <property type="protein sequence ID" value="MPN51403.1"/>
    <property type="molecule type" value="Genomic_DNA"/>
</dbReference>
<reference evidence="1" key="1">
    <citation type="submission" date="2019-08" db="EMBL/GenBank/DDBJ databases">
        <authorList>
            <person name="Kucharzyk K."/>
            <person name="Murdoch R.W."/>
            <person name="Higgins S."/>
            <person name="Loffler F."/>
        </authorList>
    </citation>
    <scope>NUCLEOTIDE SEQUENCE</scope>
</reference>
<proteinExistence type="predicted"/>